<dbReference type="PROSITE" id="PS51671">
    <property type="entry name" value="ACT"/>
    <property type="match status" value="1"/>
</dbReference>
<evidence type="ECO:0000256" key="1">
    <source>
        <dbReference type="ARBA" id="ARBA00023122"/>
    </source>
</evidence>
<protein>
    <submittedName>
        <fullName evidence="5">CBS domain protein</fullName>
    </submittedName>
</protein>
<name>R7RQK9_9CLOT</name>
<dbReference type="AlphaFoldDB" id="R7RQK9"/>
<dbReference type="InterPro" id="IPR002912">
    <property type="entry name" value="ACT_dom"/>
</dbReference>
<feature type="domain" description="CBS" evidence="3">
    <location>
        <begin position="7"/>
        <end position="67"/>
    </location>
</feature>
<dbReference type="HOGENOM" id="CLU_040681_6_1_9"/>
<dbReference type="PANTHER" id="PTHR43080:SF2">
    <property type="entry name" value="CBS DOMAIN-CONTAINING PROTEIN"/>
    <property type="match status" value="1"/>
</dbReference>
<feature type="domain" description="ACT" evidence="4">
    <location>
        <begin position="139"/>
        <end position="206"/>
    </location>
</feature>
<dbReference type="InterPro" id="IPR000644">
    <property type="entry name" value="CBS_dom"/>
</dbReference>
<evidence type="ECO:0000259" key="3">
    <source>
        <dbReference type="PROSITE" id="PS51371"/>
    </source>
</evidence>
<dbReference type="eggNOG" id="COG1253">
    <property type="taxonomic scope" value="Bacteria"/>
</dbReference>
<evidence type="ECO:0000313" key="5">
    <source>
        <dbReference type="EMBL" id="CDF57510.1"/>
    </source>
</evidence>
<dbReference type="Gene3D" id="3.10.580.10">
    <property type="entry name" value="CBS-domain"/>
    <property type="match status" value="1"/>
</dbReference>
<dbReference type="PROSITE" id="PS51371">
    <property type="entry name" value="CBS"/>
    <property type="match status" value="2"/>
</dbReference>
<dbReference type="RefSeq" id="WP_018660730.1">
    <property type="nucleotide sequence ID" value="NZ_HF952018.1"/>
</dbReference>
<comment type="caution">
    <text evidence="5">The sequence shown here is derived from an EMBL/GenBank/DDBJ whole genome shotgun (WGS) entry which is preliminary data.</text>
</comment>
<feature type="domain" description="CBS" evidence="3">
    <location>
        <begin position="78"/>
        <end position="140"/>
    </location>
</feature>
<dbReference type="InterPro" id="IPR017036">
    <property type="entry name" value="Lmo0553-like"/>
</dbReference>
<gene>
    <name evidence="5" type="ORF">TCEL_01424</name>
</gene>
<evidence type="ECO:0000259" key="4">
    <source>
        <dbReference type="PROSITE" id="PS51671"/>
    </source>
</evidence>
<dbReference type="InterPro" id="IPR046342">
    <property type="entry name" value="CBS_dom_sf"/>
</dbReference>
<dbReference type="Pfam" id="PF00571">
    <property type="entry name" value="CBS"/>
    <property type="match status" value="2"/>
</dbReference>
<dbReference type="PIRSF" id="PIRSF035040">
    <property type="entry name" value="UCP035040_CBS_Lmo0553"/>
    <property type="match status" value="1"/>
</dbReference>
<sequence length="206" mass="23113">MLLRALLVPLSELIVAAPEDTLEDALDKINSENFLSIPVVDDKRFVGVISKERIFSTYFELGGDREEFLKNNRVADLVRTDIPILSVYDDIEKAAHTLETYGIPFVAVMDENGEFAGIITHHAIFKTFVEIFGMNKGHKISVIAYDIPGQIEKLTDIITKMGGNIISFVVLDPKVKTDVKEIVIRIDTDRFVETVDAIRDAGFRVQ</sequence>
<dbReference type="OrthoDB" id="1706107at2"/>
<dbReference type="SUPFAM" id="SSF54631">
    <property type="entry name" value="CBS-domain pair"/>
    <property type="match status" value="1"/>
</dbReference>
<keyword evidence="1 2" id="KW-0129">CBS domain</keyword>
<dbReference type="Proteomes" id="UP000014923">
    <property type="component" value="Unassembled WGS sequence"/>
</dbReference>
<evidence type="ECO:0000256" key="2">
    <source>
        <dbReference type="PROSITE-ProRule" id="PRU00703"/>
    </source>
</evidence>
<keyword evidence="6" id="KW-1185">Reference proteome</keyword>
<dbReference type="PANTHER" id="PTHR43080">
    <property type="entry name" value="CBS DOMAIN-CONTAINING PROTEIN CBSX3, MITOCHONDRIAL"/>
    <property type="match status" value="1"/>
</dbReference>
<dbReference type="SUPFAM" id="SSF55021">
    <property type="entry name" value="ACT-like"/>
    <property type="match status" value="1"/>
</dbReference>
<dbReference type="SMART" id="SM00116">
    <property type="entry name" value="CBS"/>
    <property type="match status" value="2"/>
</dbReference>
<proteinExistence type="predicted"/>
<reference evidence="5" key="1">
    <citation type="submission" date="2013-03" db="EMBL/GenBank/DDBJ databases">
        <title>Draft genome sequence of the hydrogen-ethanol-producing anaerobic alkalithermophilic Caloramator celere.</title>
        <authorList>
            <person name="Ciranna A."/>
            <person name="Larjo A."/>
            <person name="Kivisto A."/>
            <person name="Santala V."/>
            <person name="Roos C."/>
            <person name="Karp M."/>
        </authorList>
    </citation>
    <scope>NUCLEOTIDE SEQUENCE [LARGE SCALE GENOMIC DNA]</scope>
    <source>
        <strain evidence="5">DSM 8682</strain>
    </source>
</reference>
<dbReference type="InterPro" id="IPR045865">
    <property type="entry name" value="ACT-like_dom_sf"/>
</dbReference>
<dbReference type="EMBL" id="CAVN010000088">
    <property type="protein sequence ID" value="CDF57510.1"/>
    <property type="molecule type" value="Genomic_DNA"/>
</dbReference>
<accession>R7RQK9</accession>
<dbReference type="InterPro" id="IPR051257">
    <property type="entry name" value="Diverse_CBS-Domain"/>
</dbReference>
<organism evidence="5 6">
    <name type="scientific">Thermobrachium celere DSM 8682</name>
    <dbReference type="NCBI Taxonomy" id="941824"/>
    <lineage>
        <taxon>Bacteria</taxon>
        <taxon>Bacillati</taxon>
        <taxon>Bacillota</taxon>
        <taxon>Clostridia</taxon>
        <taxon>Eubacteriales</taxon>
        <taxon>Clostridiaceae</taxon>
        <taxon>Thermobrachium</taxon>
    </lineage>
</organism>
<evidence type="ECO:0000313" key="6">
    <source>
        <dbReference type="Proteomes" id="UP000014923"/>
    </source>
</evidence>